<dbReference type="Gene3D" id="1.20.1250.20">
    <property type="entry name" value="MFS general substrate transporter like domains"/>
    <property type="match status" value="1"/>
</dbReference>
<evidence type="ECO:0000256" key="2">
    <source>
        <dbReference type="ARBA" id="ARBA00022448"/>
    </source>
</evidence>
<dbReference type="SUPFAM" id="SSF103473">
    <property type="entry name" value="MFS general substrate transporter"/>
    <property type="match status" value="1"/>
</dbReference>
<feature type="transmembrane region" description="Helical" evidence="6">
    <location>
        <begin position="170"/>
        <end position="193"/>
    </location>
</feature>
<reference evidence="9" key="1">
    <citation type="submission" date="2015-08" db="EMBL/GenBank/DDBJ databases">
        <title>Fjat-14210 dsm16467.</title>
        <authorList>
            <person name="Liu B."/>
            <person name="Wang J."/>
            <person name="Zhu Y."/>
            <person name="Liu G."/>
            <person name="Chen Q."/>
            <person name="Chen Z."/>
            <person name="Lan J."/>
            <person name="Che J."/>
            <person name="Ge C."/>
            <person name="Shi H."/>
            <person name="Pan Z."/>
            <person name="Liu X."/>
        </authorList>
    </citation>
    <scope>NUCLEOTIDE SEQUENCE [LARGE SCALE GENOMIC DNA]</scope>
    <source>
        <strain evidence="9">DSM 16467</strain>
    </source>
</reference>
<dbReference type="GO" id="GO:0005886">
    <property type="term" value="C:plasma membrane"/>
    <property type="evidence" value="ECO:0007669"/>
    <property type="project" value="UniProtKB-SubCell"/>
</dbReference>
<dbReference type="EMBL" id="LILC01000002">
    <property type="protein sequence ID" value="KOO50555.1"/>
    <property type="molecule type" value="Genomic_DNA"/>
</dbReference>
<dbReference type="InterPro" id="IPR050495">
    <property type="entry name" value="ATG22/LtaA_families"/>
</dbReference>
<dbReference type="Proteomes" id="UP000037558">
    <property type="component" value="Unassembled WGS sequence"/>
</dbReference>
<dbReference type="InterPro" id="IPR005829">
    <property type="entry name" value="Sugar_transporter_CS"/>
</dbReference>
<evidence type="ECO:0000256" key="1">
    <source>
        <dbReference type="ARBA" id="ARBA00004651"/>
    </source>
</evidence>
<protein>
    <submittedName>
        <fullName evidence="8">MFS transporter</fullName>
    </submittedName>
</protein>
<proteinExistence type="predicted"/>
<dbReference type="AlphaFoldDB" id="A0A0M0LHK4"/>
<feature type="domain" description="Major facilitator superfamily (MFS) profile" evidence="7">
    <location>
        <begin position="256"/>
        <end position="442"/>
    </location>
</feature>
<feature type="transmembrane region" description="Helical" evidence="6">
    <location>
        <begin position="69"/>
        <end position="90"/>
    </location>
</feature>
<feature type="transmembrane region" description="Helical" evidence="6">
    <location>
        <begin position="412"/>
        <end position="433"/>
    </location>
</feature>
<dbReference type="PROSITE" id="PS00217">
    <property type="entry name" value="SUGAR_TRANSPORT_2"/>
    <property type="match status" value="1"/>
</dbReference>
<dbReference type="InterPro" id="IPR036259">
    <property type="entry name" value="MFS_trans_sf"/>
</dbReference>
<feature type="transmembrane region" description="Helical" evidence="6">
    <location>
        <begin position="128"/>
        <end position="149"/>
    </location>
</feature>
<dbReference type="PANTHER" id="PTHR23519:SF1">
    <property type="entry name" value="AUTOPHAGY-RELATED PROTEIN 22"/>
    <property type="match status" value="1"/>
</dbReference>
<evidence type="ECO:0000259" key="7">
    <source>
        <dbReference type="PROSITE" id="PS50850"/>
    </source>
</evidence>
<evidence type="ECO:0000256" key="6">
    <source>
        <dbReference type="SAM" id="Phobius"/>
    </source>
</evidence>
<evidence type="ECO:0000313" key="8">
    <source>
        <dbReference type="EMBL" id="KOO50555.1"/>
    </source>
</evidence>
<dbReference type="InterPro" id="IPR020846">
    <property type="entry name" value="MFS_dom"/>
</dbReference>
<feature type="transmembrane region" description="Helical" evidence="6">
    <location>
        <begin position="293"/>
        <end position="314"/>
    </location>
</feature>
<keyword evidence="9" id="KW-1185">Reference proteome</keyword>
<feature type="transmembrane region" description="Helical" evidence="6">
    <location>
        <begin position="102"/>
        <end position="122"/>
    </location>
</feature>
<feature type="transmembrane region" description="Helical" evidence="6">
    <location>
        <begin position="380"/>
        <end position="406"/>
    </location>
</feature>
<dbReference type="PANTHER" id="PTHR23519">
    <property type="entry name" value="AUTOPHAGY-RELATED PROTEIN 22"/>
    <property type="match status" value="1"/>
</dbReference>
<keyword evidence="2" id="KW-0813">Transport</keyword>
<dbReference type="PATRIC" id="fig|284581.3.peg.674"/>
<dbReference type="RefSeq" id="WP_053399717.1">
    <property type="nucleotide sequence ID" value="NZ_LILC01000002.1"/>
</dbReference>
<gene>
    <name evidence="8" type="ORF">AMD01_02050</name>
</gene>
<feature type="transmembrane region" description="Helical" evidence="6">
    <location>
        <begin position="256"/>
        <end position="281"/>
    </location>
</feature>
<keyword evidence="4 6" id="KW-1133">Transmembrane helix</keyword>
<comment type="subcellular location">
    <subcellularLocation>
        <location evidence="1">Cell membrane</location>
        <topology evidence="1">Multi-pass membrane protein</topology>
    </subcellularLocation>
</comment>
<keyword evidence="3 6" id="KW-0812">Transmembrane</keyword>
<feature type="transmembrane region" description="Helical" evidence="6">
    <location>
        <begin position="15"/>
        <end position="32"/>
    </location>
</feature>
<evidence type="ECO:0000256" key="5">
    <source>
        <dbReference type="ARBA" id="ARBA00023136"/>
    </source>
</evidence>
<dbReference type="GO" id="GO:0022857">
    <property type="term" value="F:transmembrane transporter activity"/>
    <property type="evidence" value="ECO:0007669"/>
    <property type="project" value="InterPro"/>
</dbReference>
<organism evidence="8 9">
    <name type="scientific">Priestia koreensis</name>
    <dbReference type="NCBI Taxonomy" id="284581"/>
    <lineage>
        <taxon>Bacteria</taxon>
        <taxon>Bacillati</taxon>
        <taxon>Bacillota</taxon>
        <taxon>Bacilli</taxon>
        <taxon>Bacillales</taxon>
        <taxon>Bacillaceae</taxon>
        <taxon>Priestia</taxon>
    </lineage>
</organism>
<evidence type="ECO:0000313" key="9">
    <source>
        <dbReference type="Proteomes" id="UP000037558"/>
    </source>
</evidence>
<evidence type="ECO:0000256" key="3">
    <source>
        <dbReference type="ARBA" id="ARBA00022692"/>
    </source>
</evidence>
<feature type="transmembrane region" description="Helical" evidence="6">
    <location>
        <begin position="199"/>
        <end position="221"/>
    </location>
</feature>
<name>A0A0M0LHK4_9BACI</name>
<dbReference type="PROSITE" id="PS50850">
    <property type="entry name" value="MFS"/>
    <property type="match status" value="1"/>
</dbReference>
<comment type="caution">
    <text evidence="8">The sequence shown here is derived from an EMBL/GenBank/DDBJ whole genome shotgun (WGS) entry which is preliminary data.</text>
</comment>
<feature type="transmembrane region" description="Helical" evidence="6">
    <location>
        <begin position="321"/>
        <end position="340"/>
    </location>
</feature>
<dbReference type="InterPro" id="IPR024671">
    <property type="entry name" value="Atg22-like"/>
</dbReference>
<evidence type="ECO:0000256" key="4">
    <source>
        <dbReference type="ARBA" id="ARBA00022989"/>
    </source>
</evidence>
<accession>A0A0M0LHK4</accession>
<dbReference type="Pfam" id="PF11700">
    <property type="entry name" value="ATG22"/>
    <property type="match status" value="1"/>
</dbReference>
<sequence length="442" mass="49411">MSKLEKNMIPSKKKFITLPVYITLPIVSWALYDFANTIFSSNISTIFFPFYLEETVGNSEAMKQLASTFISYANALASIFLVIFSPLYGTMIDRTKRKKKPLVYFALGSIICTFGMGVAAYQKQWDHATMLPLSLILVVILFVLAKFFFQSSLVFYDSMMPDLGSKEQMPLISGFGVAIGYFGTLVGLSVYFFVGDHDFHRAFIPTAILYLLFSLPIIFWVKEPPQHVDVKEKQSFFSGYKEIYQTFQEMRAFRSIFLFMITYFFINDAIATAIAMMAVYAKAVIGFTTSGFILLYLISTVASIIGAFVFGYVVKKFTSRRAVTMVGVILVVALLFAVTANGVPMFWVAGSLFGVSLGSMWVATRTFIIELSPENKRGQFFGLFAFSGKLSAIVGPLLYGTITWALKDYGALASRIALASLLLLAGIGLWVHLKTRYETVRK</sequence>
<feature type="transmembrane region" description="Helical" evidence="6">
    <location>
        <begin position="346"/>
        <end position="368"/>
    </location>
</feature>
<dbReference type="STRING" id="284581.AMD01_02050"/>
<keyword evidence="5 6" id="KW-0472">Membrane</keyword>